<name>A0A8R2H4Q3_ACYPI</name>
<keyword evidence="5 8" id="KW-0804">Transcription</keyword>
<dbReference type="SUPFAM" id="SSF46785">
    <property type="entry name" value="Winged helix' DNA-binding domain"/>
    <property type="match status" value="1"/>
</dbReference>
<evidence type="ECO:0000256" key="3">
    <source>
        <dbReference type="ARBA" id="ARBA00023015"/>
    </source>
</evidence>
<evidence type="ECO:0000256" key="1">
    <source>
        <dbReference type="ARBA" id="ARBA00004123"/>
    </source>
</evidence>
<evidence type="ECO:0000313" key="10">
    <source>
        <dbReference type="EnsemblMetazoa" id="XP_016657150.2"/>
    </source>
</evidence>
<dbReference type="AlphaFoldDB" id="A0A8R2H4Q3"/>
<proteinExistence type="inferred from homology"/>
<feature type="compositionally biased region" description="Acidic residues" evidence="9">
    <location>
        <begin position="257"/>
        <end position="267"/>
    </location>
</feature>
<protein>
    <recommendedName>
        <fullName evidence="8">Transcription initiation factor IIF subunit alpha</fullName>
    </recommendedName>
</protein>
<comment type="similarity">
    <text evidence="2 8">Belongs to the TFIIF alpha subunit family.</text>
</comment>
<accession>A0A8R2H4Q3</accession>
<feature type="compositionally biased region" description="Polar residues" evidence="9">
    <location>
        <begin position="319"/>
        <end position="329"/>
    </location>
</feature>
<feature type="region of interest" description="Disordered" evidence="9">
    <location>
        <begin position="178"/>
        <end position="197"/>
    </location>
</feature>
<evidence type="ECO:0000313" key="11">
    <source>
        <dbReference type="Proteomes" id="UP000007819"/>
    </source>
</evidence>
<comment type="subcellular location">
    <subcellularLocation>
        <location evidence="1 8">Nucleus</location>
    </subcellularLocation>
</comment>
<keyword evidence="11" id="KW-1185">Reference proteome</keyword>
<feature type="compositionally biased region" description="Basic residues" evidence="9">
    <location>
        <begin position="231"/>
        <end position="248"/>
    </location>
</feature>
<dbReference type="GO" id="GO:0001096">
    <property type="term" value="F:TFIIF-class transcription factor complex binding"/>
    <property type="evidence" value="ECO:0007669"/>
    <property type="project" value="TreeGrafter"/>
</dbReference>
<evidence type="ECO:0000256" key="2">
    <source>
        <dbReference type="ARBA" id="ARBA00005249"/>
    </source>
</evidence>
<evidence type="ECO:0000256" key="9">
    <source>
        <dbReference type="SAM" id="MobiDB-lite"/>
    </source>
</evidence>
<dbReference type="PANTHER" id="PTHR13011">
    <property type="entry name" value="TFIIF-ALPHA"/>
    <property type="match status" value="1"/>
</dbReference>
<organism evidence="10 11">
    <name type="scientific">Acyrthosiphon pisum</name>
    <name type="common">Pea aphid</name>
    <dbReference type="NCBI Taxonomy" id="7029"/>
    <lineage>
        <taxon>Eukaryota</taxon>
        <taxon>Metazoa</taxon>
        <taxon>Ecdysozoa</taxon>
        <taxon>Arthropoda</taxon>
        <taxon>Hexapoda</taxon>
        <taxon>Insecta</taxon>
        <taxon>Pterygota</taxon>
        <taxon>Neoptera</taxon>
        <taxon>Paraneoptera</taxon>
        <taxon>Hemiptera</taxon>
        <taxon>Sternorrhyncha</taxon>
        <taxon>Aphidomorpha</taxon>
        <taxon>Aphidoidea</taxon>
        <taxon>Aphididae</taxon>
        <taxon>Macrosiphini</taxon>
        <taxon>Acyrthosiphon</taxon>
    </lineage>
</organism>
<evidence type="ECO:0000256" key="7">
    <source>
        <dbReference type="ARBA" id="ARBA00025232"/>
    </source>
</evidence>
<feature type="region of interest" description="Disordered" evidence="9">
    <location>
        <begin position="209"/>
        <end position="336"/>
    </location>
</feature>
<feature type="compositionally biased region" description="Basic and acidic residues" evidence="9">
    <location>
        <begin position="282"/>
        <end position="299"/>
    </location>
</feature>
<dbReference type="InterPro" id="IPR008851">
    <property type="entry name" value="TFIIF-alpha"/>
</dbReference>
<dbReference type="RefSeq" id="XP_016657150.2">
    <property type="nucleotide sequence ID" value="XM_016801661.2"/>
</dbReference>
<reference evidence="10" key="2">
    <citation type="submission" date="2022-06" db="UniProtKB">
        <authorList>
            <consortium name="EnsemblMetazoa"/>
        </authorList>
    </citation>
    <scope>IDENTIFICATION</scope>
</reference>
<dbReference type="PANTHER" id="PTHR13011:SF0">
    <property type="entry name" value="GENERAL TRANSCRIPTION FACTOR IIF SUBUNIT 1"/>
    <property type="match status" value="1"/>
</dbReference>
<keyword evidence="3 8" id="KW-0805">Transcription regulation</keyword>
<dbReference type="GO" id="GO:0005674">
    <property type="term" value="C:transcription factor TFIIF complex"/>
    <property type="evidence" value="ECO:0007669"/>
    <property type="project" value="TreeGrafter"/>
</dbReference>
<dbReference type="GO" id="GO:0016251">
    <property type="term" value="F:RNA polymerase II general transcription initiation factor activity"/>
    <property type="evidence" value="ECO:0007669"/>
    <property type="project" value="TreeGrafter"/>
</dbReference>
<evidence type="ECO:0000256" key="5">
    <source>
        <dbReference type="ARBA" id="ARBA00023163"/>
    </source>
</evidence>
<dbReference type="GO" id="GO:0003677">
    <property type="term" value="F:DNA binding"/>
    <property type="evidence" value="ECO:0007669"/>
    <property type="project" value="UniProtKB-KW"/>
</dbReference>
<dbReference type="InterPro" id="IPR036388">
    <property type="entry name" value="WH-like_DNA-bd_sf"/>
</dbReference>
<keyword evidence="4 8" id="KW-0238">DNA-binding</keyword>
<reference evidence="11" key="1">
    <citation type="submission" date="2010-06" db="EMBL/GenBank/DDBJ databases">
        <authorList>
            <person name="Jiang H."/>
            <person name="Abraham K."/>
            <person name="Ali S."/>
            <person name="Alsbrooks S.L."/>
            <person name="Anim B.N."/>
            <person name="Anosike U.S."/>
            <person name="Attaway T."/>
            <person name="Bandaranaike D.P."/>
            <person name="Battles P.K."/>
            <person name="Bell S.N."/>
            <person name="Bell A.V."/>
            <person name="Beltran B."/>
            <person name="Bickham C."/>
            <person name="Bustamante Y."/>
            <person name="Caleb T."/>
            <person name="Canada A."/>
            <person name="Cardenas V."/>
            <person name="Carter K."/>
            <person name="Chacko J."/>
            <person name="Chandrabose M.N."/>
            <person name="Chavez D."/>
            <person name="Chavez A."/>
            <person name="Chen L."/>
            <person name="Chu H.-S."/>
            <person name="Claassen K.J."/>
            <person name="Cockrell R."/>
            <person name="Collins M."/>
            <person name="Cooper J.A."/>
            <person name="Cree A."/>
            <person name="Curry S.M."/>
            <person name="Da Y."/>
            <person name="Dao M.D."/>
            <person name="Das B."/>
            <person name="Davila M.-L."/>
            <person name="Davy-Carroll L."/>
            <person name="Denson S."/>
            <person name="Dinh H."/>
            <person name="Ebong V.E."/>
            <person name="Edwards J.R."/>
            <person name="Egan A."/>
            <person name="El-Daye J."/>
            <person name="Escobedo L."/>
            <person name="Fernandez S."/>
            <person name="Fernando P.R."/>
            <person name="Flagg N."/>
            <person name="Forbes L.D."/>
            <person name="Fowler R.G."/>
            <person name="Fu Q."/>
            <person name="Gabisi R.A."/>
            <person name="Ganer J."/>
            <person name="Garbino Pronczuk A."/>
            <person name="Garcia R.M."/>
            <person name="Garner T."/>
            <person name="Garrett T.E."/>
            <person name="Gonzalez D.A."/>
            <person name="Hamid H."/>
            <person name="Hawkins E.S."/>
            <person name="Hirani K."/>
            <person name="Hogues M.E."/>
            <person name="Hollins B."/>
            <person name="Hsiao C.-H."/>
            <person name="Jabil R."/>
            <person name="James M.L."/>
            <person name="Jhangiani S.N."/>
            <person name="Johnson B."/>
            <person name="Johnson Q."/>
            <person name="Joshi V."/>
            <person name="Kalu J.B."/>
            <person name="Kam C."/>
            <person name="Kashfia A."/>
            <person name="Keebler J."/>
            <person name="Kisamo H."/>
            <person name="Kovar C.L."/>
            <person name="Lago L.A."/>
            <person name="Lai C.-Y."/>
            <person name="Laidlaw J."/>
            <person name="Lara F."/>
            <person name="Le T.-K."/>
            <person name="Lee S.L."/>
            <person name="Legall F.H."/>
            <person name="Lemon S.J."/>
            <person name="Lewis L.R."/>
            <person name="Li B."/>
            <person name="Liu Y."/>
            <person name="Liu Y.-S."/>
            <person name="Lopez J."/>
            <person name="Lozado R.J."/>
            <person name="Lu J."/>
            <person name="Madu R.C."/>
            <person name="Maheshwari M."/>
            <person name="Maheshwari R."/>
            <person name="Malloy K."/>
            <person name="Martinez E."/>
            <person name="Mathew T."/>
            <person name="Mercado I.C."/>
            <person name="Mercado C."/>
            <person name="Meyer B."/>
            <person name="Montgomery K."/>
            <person name="Morgan M.B."/>
            <person name="Munidasa M."/>
            <person name="Nazareth L.V."/>
            <person name="Nelson J."/>
            <person name="Ng B.M."/>
            <person name="Nguyen N.B."/>
            <person name="Nguyen P.Q."/>
            <person name="Nguyen T."/>
            <person name="Obregon M."/>
            <person name="Okwuonu G.O."/>
            <person name="Onwere C.G."/>
            <person name="Orozco G."/>
            <person name="Parra A."/>
            <person name="Patel S."/>
            <person name="Patil S."/>
            <person name="Perez A."/>
            <person name="Perez Y."/>
            <person name="Pham C."/>
            <person name="Primus E.L."/>
            <person name="Pu L.-L."/>
            <person name="Puazo M."/>
            <person name="Qin X."/>
            <person name="Quiroz J.B."/>
            <person name="Reese J."/>
            <person name="Richards S."/>
            <person name="Rives C.M."/>
            <person name="Robberts R."/>
            <person name="Ruiz S.J."/>
            <person name="Ruiz M.J."/>
            <person name="Santibanez J."/>
            <person name="Schneider B.W."/>
            <person name="Sisson I."/>
            <person name="Smith M."/>
            <person name="Sodergren E."/>
            <person name="Song X.-Z."/>
            <person name="Song B.B."/>
            <person name="Summersgill H."/>
            <person name="Thelus R."/>
            <person name="Thornton R.D."/>
            <person name="Trejos Z.Y."/>
            <person name="Usmani K."/>
            <person name="Vattathil S."/>
            <person name="Villasana D."/>
            <person name="Walker D.L."/>
            <person name="Wang S."/>
            <person name="Wang K."/>
            <person name="White C.S."/>
            <person name="Williams A.C."/>
            <person name="Williamson J."/>
            <person name="Wilson K."/>
            <person name="Woghiren I.O."/>
            <person name="Woodworth J.R."/>
            <person name="Worley K.C."/>
            <person name="Wright R.A."/>
            <person name="Wu W."/>
            <person name="Young L."/>
            <person name="Zhang L."/>
            <person name="Zhang J."/>
            <person name="Zhu Y."/>
            <person name="Muzny D.M."/>
            <person name="Weinstock G."/>
            <person name="Gibbs R.A."/>
        </authorList>
    </citation>
    <scope>NUCLEOTIDE SEQUENCE [LARGE SCALE GENOMIC DNA]</scope>
    <source>
        <strain evidence="11">LSR1</strain>
    </source>
</reference>
<comment type="function">
    <text evidence="7 8">TFIIF is a general transcription initiation factor that binds to RNA polymerase II and helps to recruit it to the initiation complex in collaboration with TFIIB. It promotes transcription elongation.</text>
</comment>
<dbReference type="KEGG" id="api:100574780"/>
<evidence type="ECO:0000256" key="6">
    <source>
        <dbReference type="ARBA" id="ARBA00023242"/>
    </source>
</evidence>
<dbReference type="Pfam" id="PF05793">
    <property type="entry name" value="TFIIF_alpha"/>
    <property type="match status" value="2"/>
</dbReference>
<dbReference type="GeneID" id="100574780"/>
<dbReference type="OrthoDB" id="76676at2759"/>
<keyword evidence="6 8" id="KW-0539">Nucleus</keyword>
<dbReference type="SUPFAM" id="SSF50916">
    <property type="entry name" value="Rap30/74 interaction domains"/>
    <property type="match status" value="1"/>
</dbReference>
<dbReference type="Gene3D" id="1.10.10.10">
    <property type="entry name" value="Winged helix-like DNA-binding domain superfamily/Winged helix DNA-binding domain"/>
    <property type="match status" value="1"/>
</dbReference>
<evidence type="ECO:0000256" key="8">
    <source>
        <dbReference type="RuleBase" id="RU366044"/>
    </source>
</evidence>
<evidence type="ECO:0000256" key="4">
    <source>
        <dbReference type="ARBA" id="ARBA00023125"/>
    </source>
</evidence>
<dbReference type="GO" id="GO:0032968">
    <property type="term" value="P:positive regulation of transcription elongation by RNA polymerase II"/>
    <property type="evidence" value="ECO:0007669"/>
    <property type="project" value="InterPro"/>
</dbReference>
<feature type="compositionally biased region" description="Basic and acidic residues" evidence="9">
    <location>
        <begin position="187"/>
        <end position="197"/>
    </location>
</feature>
<dbReference type="Proteomes" id="UP000007819">
    <property type="component" value="Chromosome X"/>
</dbReference>
<sequence length="452" mass="51896">MQNNQAGGSREFTLKIKKNSDVKYQLLKFNKNNEVEKWSSHTKLKKEVKGDRKTPVIDDMPKFGAGSEFGREARLKAKNKKYNSNKNLSETTSWNLDIEGKKFKGARQGGIDENCSYYIFSREEGNVINAHKLEEWYNFQPVLRYKTLTTSEAEEEFERRDNAYNKFNIMIQKKLSNEEDEEIDEYNENKEKNRDKSCKTKEFKISEMDEWDGSNEDSSNSTEEKDNEKIKTKHKQKRKVKTKPKNKSKGSDKSAAEDSDNGDEDGRELDYISDSSEDVSDVEAKVTKELKGVSEEKALKSLLASDEDTEAKDDESKTTDINVKNNTDSENSDMDSVPINIIPVNLDGMKTNSNDPICIPNISSNQSLEPPQKKVKEELSPVTMFDTHDITEEAVRRYLLRKPFTSAQLINKFKNRSNLSSEQLVKAIGLILKKINPEKQIIQNKMYLILNN</sequence>
<dbReference type="InterPro" id="IPR011039">
    <property type="entry name" value="TFIIF_interaction"/>
</dbReference>
<dbReference type="EnsemblMetazoa" id="XM_016801661.2">
    <property type="protein sequence ID" value="XP_016657150.2"/>
    <property type="gene ID" value="LOC100574780"/>
</dbReference>
<dbReference type="GO" id="GO:0006367">
    <property type="term" value="P:transcription initiation at RNA polymerase II promoter"/>
    <property type="evidence" value="ECO:0007669"/>
    <property type="project" value="InterPro"/>
</dbReference>
<dbReference type="InterPro" id="IPR036390">
    <property type="entry name" value="WH_DNA-bd_sf"/>
</dbReference>